<evidence type="ECO:0000256" key="4">
    <source>
        <dbReference type="ARBA" id="ARBA00022676"/>
    </source>
</evidence>
<comment type="subcellular location">
    <subcellularLocation>
        <location evidence="1">Cell membrane</location>
        <topology evidence="1">Multi-pass membrane protein</topology>
    </subcellularLocation>
</comment>
<keyword evidence="7 15" id="KW-0547">Nucleotide-binding</keyword>
<dbReference type="EMBL" id="JASJQH010006884">
    <property type="protein sequence ID" value="KAK9729193.1"/>
    <property type="molecule type" value="Genomic_DNA"/>
</dbReference>
<dbReference type="Gene3D" id="3.10.120.10">
    <property type="entry name" value="Cytochrome b5-like heme/steroid binding domain"/>
    <property type="match status" value="1"/>
</dbReference>
<keyword evidence="12 15" id="KW-0505">Motor protein</keyword>
<dbReference type="PRINTS" id="PR00193">
    <property type="entry name" value="MYOSINHEAVY"/>
</dbReference>
<evidence type="ECO:0000256" key="2">
    <source>
        <dbReference type="ARBA" id="ARBA00012543"/>
    </source>
</evidence>
<dbReference type="InterPro" id="IPR004835">
    <property type="entry name" value="Chitin_synth"/>
</dbReference>
<evidence type="ECO:0000256" key="7">
    <source>
        <dbReference type="ARBA" id="ARBA00022741"/>
    </source>
</evidence>
<dbReference type="InterPro" id="IPR036961">
    <property type="entry name" value="Kinesin_motor_dom_sf"/>
</dbReference>
<evidence type="ECO:0000256" key="3">
    <source>
        <dbReference type="ARBA" id="ARBA00022475"/>
    </source>
</evidence>
<feature type="domain" description="DEK-C" evidence="19">
    <location>
        <begin position="1853"/>
        <end position="1908"/>
    </location>
</feature>
<name>A0ABR2WB76_9FUNG</name>
<evidence type="ECO:0000256" key="9">
    <source>
        <dbReference type="ARBA" id="ARBA00022989"/>
    </source>
</evidence>
<dbReference type="Pfam" id="PF08766">
    <property type="entry name" value="DEK_C"/>
    <property type="match status" value="1"/>
</dbReference>
<evidence type="ECO:0000256" key="14">
    <source>
        <dbReference type="ARBA" id="ARBA00023203"/>
    </source>
</evidence>
<dbReference type="PROSITE" id="PS51456">
    <property type="entry name" value="MYOSIN_MOTOR"/>
    <property type="match status" value="1"/>
</dbReference>
<evidence type="ECO:0000259" key="19">
    <source>
        <dbReference type="PROSITE" id="PS51998"/>
    </source>
</evidence>
<keyword evidence="21" id="KW-1185">Reference proteome</keyword>
<feature type="transmembrane region" description="Helical" evidence="17">
    <location>
        <begin position="1566"/>
        <end position="1590"/>
    </location>
</feature>
<proteinExistence type="inferred from homology"/>
<keyword evidence="8 15" id="KW-0067">ATP-binding</keyword>
<keyword evidence="4" id="KW-0328">Glycosyltransferase</keyword>
<dbReference type="InterPro" id="IPR036400">
    <property type="entry name" value="Cyt_B5-like_heme/steroid_sf"/>
</dbReference>
<feature type="transmembrane region" description="Helical" evidence="17">
    <location>
        <begin position="870"/>
        <end position="891"/>
    </location>
</feature>
<feature type="domain" description="Myosin motor" evidence="18">
    <location>
        <begin position="12"/>
        <end position="738"/>
    </location>
</feature>
<feature type="region of interest" description="Actin-binding" evidence="15">
    <location>
        <begin position="617"/>
        <end position="639"/>
    </location>
</feature>
<feature type="transmembrane region" description="Helical" evidence="17">
    <location>
        <begin position="1596"/>
        <end position="1614"/>
    </location>
</feature>
<feature type="region of interest" description="Disordered" evidence="16">
    <location>
        <begin position="575"/>
        <end position="604"/>
    </location>
</feature>
<keyword evidence="11 17" id="KW-0472">Membrane</keyword>
<dbReference type="Gene3D" id="1.10.10.820">
    <property type="match status" value="1"/>
</dbReference>
<feature type="transmembrane region" description="Helical" evidence="17">
    <location>
        <begin position="903"/>
        <end position="928"/>
    </location>
</feature>
<gene>
    <name evidence="20" type="ORF">K7432_000476</name>
</gene>
<dbReference type="CDD" id="cd04190">
    <property type="entry name" value="Chitin_synth_C"/>
    <property type="match status" value="1"/>
</dbReference>
<dbReference type="SMART" id="SM01117">
    <property type="entry name" value="Cyt-b5"/>
    <property type="match status" value="2"/>
</dbReference>
<evidence type="ECO:0000256" key="11">
    <source>
        <dbReference type="ARBA" id="ARBA00023136"/>
    </source>
</evidence>
<feature type="transmembrane region" description="Helical" evidence="17">
    <location>
        <begin position="1169"/>
        <end position="1191"/>
    </location>
</feature>
<dbReference type="SUPFAM" id="SSF109715">
    <property type="entry name" value="DEK C-terminal domain"/>
    <property type="match status" value="1"/>
</dbReference>
<feature type="compositionally biased region" description="Low complexity" evidence="16">
    <location>
        <begin position="1759"/>
        <end position="1776"/>
    </location>
</feature>
<dbReference type="SMART" id="SM00242">
    <property type="entry name" value="MYSc"/>
    <property type="match status" value="1"/>
</dbReference>
<dbReference type="InterPro" id="IPR027417">
    <property type="entry name" value="P-loop_NTPase"/>
</dbReference>
<feature type="compositionally biased region" description="Polar residues" evidence="16">
    <location>
        <begin position="1697"/>
        <end position="1724"/>
    </location>
</feature>
<feature type="region of interest" description="Disordered" evidence="16">
    <location>
        <begin position="1697"/>
        <end position="1776"/>
    </location>
</feature>
<evidence type="ECO:0000256" key="13">
    <source>
        <dbReference type="ARBA" id="ARBA00023180"/>
    </source>
</evidence>
<dbReference type="PROSITE" id="PS51998">
    <property type="entry name" value="DEK_C"/>
    <property type="match status" value="1"/>
</dbReference>
<dbReference type="PANTHER" id="PTHR22914">
    <property type="entry name" value="CHITIN SYNTHASE"/>
    <property type="match status" value="1"/>
</dbReference>
<protein>
    <recommendedName>
        <fullName evidence="2">chitin synthase</fullName>
        <ecNumber evidence="2">2.4.1.16</ecNumber>
    </recommendedName>
</protein>
<dbReference type="Gene3D" id="3.40.850.10">
    <property type="entry name" value="Kinesin motor domain"/>
    <property type="match status" value="1"/>
</dbReference>
<dbReference type="SUPFAM" id="SSF55856">
    <property type="entry name" value="Cytochrome b5-like heme/steroid binding domain"/>
    <property type="match status" value="1"/>
</dbReference>
<dbReference type="SUPFAM" id="SSF52540">
    <property type="entry name" value="P-loop containing nucleoside triphosphate hydrolases"/>
    <property type="match status" value="1"/>
</dbReference>
<dbReference type="InterPro" id="IPR014876">
    <property type="entry name" value="DEK_C"/>
</dbReference>
<dbReference type="EC" id="2.4.1.16" evidence="2"/>
<dbReference type="Gene3D" id="1.20.58.530">
    <property type="match status" value="1"/>
</dbReference>
<evidence type="ECO:0000256" key="6">
    <source>
        <dbReference type="ARBA" id="ARBA00022692"/>
    </source>
</evidence>
<evidence type="ECO:0000256" key="12">
    <source>
        <dbReference type="ARBA" id="ARBA00023175"/>
    </source>
</evidence>
<dbReference type="InterPro" id="IPR029044">
    <property type="entry name" value="Nucleotide-diphossugar_trans"/>
</dbReference>
<evidence type="ECO:0000259" key="18">
    <source>
        <dbReference type="PROSITE" id="PS51456"/>
    </source>
</evidence>
<dbReference type="PANTHER" id="PTHR22914:SF13">
    <property type="entry name" value="CHITIN SYNTHASE"/>
    <property type="match status" value="1"/>
</dbReference>
<evidence type="ECO:0000256" key="5">
    <source>
        <dbReference type="ARBA" id="ARBA00022679"/>
    </source>
</evidence>
<evidence type="ECO:0000313" key="20">
    <source>
        <dbReference type="EMBL" id="KAK9729193.1"/>
    </source>
</evidence>
<evidence type="ECO:0000256" key="8">
    <source>
        <dbReference type="ARBA" id="ARBA00022840"/>
    </source>
</evidence>
<dbReference type="Pfam" id="PF03142">
    <property type="entry name" value="Chitin_synth_2"/>
    <property type="match status" value="1"/>
</dbReference>
<keyword evidence="13" id="KW-0325">Glycoprotein</keyword>
<comment type="similarity">
    <text evidence="15">Belongs to the TRAFAC class myosin-kinesin ATPase superfamily. Myosin family.</text>
</comment>
<feature type="transmembrane region" description="Helical" evidence="17">
    <location>
        <begin position="1621"/>
        <end position="1644"/>
    </location>
</feature>
<sequence>MSRAEFSPEIHNTQSDLSALENLSDDIVVQSLKQQYELGNPYIKINSSVLVSINPLQRLDIYSDEIAQKYVEACYRNTTGNPQSLPCHIFELSAKAYLHLRRTGQDQAVILNGMTGSGKTESYKLLLKQLCSLTSHSKKDSKVHEQIQTAQTVLEAFGNAKTLQNSNASRYGMFQEVQYNERGRVIGTKTLTYLLEKSRVTSAAKEERNFNIFYYLLLGATSEEKAHLHLQEPSHYNYLSRTQCLRIHDVDDQSRFADLKDAMKILGLKTKVQLQIFRLLSVILHLGNLEFVDHEAQESCTIRNQDILETIAEFLGISSTSLSDALTFKSVMIGKDICTVFLDAKSAKEQRDSLARGFYSLLFSWLVEAINGRICRDKVANFIGILDQFGFQHSQENYFEEFCINFANEKLEQYTLKHIFDDSYGINAELISEGIQIPHVNYVNNIQCTELLCGTSDKESDKNLVSLLEEYSHDENQQESKNSLGSFIQTSFKSHPSLFLAGTDGTQFGIRHFAGSIEYSTESFNEKNMDVLSPDFVNLFRGSSSSSNPFMNELFSSAAVAVESHPRNKNTVISAQHPTKPMRQPSRRYKNSEGARKPTSKKANKATTVIAQLNSALNELFTTIEETKVWHIIHIKPNEDQAIFDDRSVKAQVKAFSLTDIAKRLAIYFTTSYDFSEFLDRYQTVFEQLDLDENRSNVQKIEAVKAISGWDDIDVCLGSNNKVFLSENAWKRLEDSLRTVEKEQRAALKGVSGDNESLMSGLNNRHMSEFQTPGNHPGQILSPHPRYYDDGASYISEEPYENRRNLHGTYGHYGDDDHSVMSSEYDSKNQPTKYANDGIELTKVDNSETGIKSNEQVIEVIPVTRVRKCWLGTTWALTWWIPTFLMSACGLKRPDIQIAWREKVALCLVILFLWGIMMFFIIGLGLLLCPRVYYYNETDVAYHTGKGDLYVYMKGKVYDISDFAMQNHGKNIQNPTGARYDQMEAYGGLDVGNAFSIPLSTMCEGLVTDQRMELTTNGTVDLVPHVTGSKTPDRSSALASTTWFYDVALPKMKMMEKGDIAFEIKDIADAAKAGNRQWGIIDGKVYDLSLYFLTLDKNSIPSAGVPDFHFLDNQVYQMFKNPELGPDVTKVWKEKVKMDAQTRALTMNCLNKAFYIGVVDTRKSVQCMVAYWIPVGFAAILCAVIVIKFLAALQLSSKRRPEDLDKFVICQVPCYTEGEDSLRKTIDSLAGLDYDDKRKLLFIIADGMIIGSGNDRPTPKIVCDILGVDPNYDPDPFSFQSIGEGNSQHNMGKVYSGLYEYEGHVVPYVVVAKVGKPSERSRPGNRGKRDSQIILMNFLNRVHFDDEMSPLDLEIYHHIKNVIGVNPAFYEYILMVDADTEVLPDSMTRLIACMIHDARLIGLCGETQLANEGFSWATMIQVYEYYISHHLAKAFESLFGSVTCLPGCFCMYRIRTTKGSPLIIANQVIEEYSENNVDTLHKKNLLSLGEDRYLTTLMLKHFPQYKMKFTPDAVCLTVAPEKWEILLSQRRRWINSTVHNLFELLFLPDLCGFCCFSMRFVVFLDLFGTLIMPATVVYLFYLIIAAIFHISDLSKVALIMFGVVYGLQAIIFILKRQWQHIGWMIIYLLAMPLFSFAIPLYSFWHFDDFSWGNTRVVLGDKGEKKVISNEAPFDPKSIPKKKWSQFEQEAWEAGSTVSKDSYGSRNSHQQFGGSQLDVISNHSGSHYGPYGSQLEPHPREHSRVRGSALSAHHSVQQGRSPSRSRSPAPPGYAGSVVSGYGPGSEYYPSSYSPYPHDAVSEPRSSYMTGTHNYGQQIISPYTVASPYVPPVSRPMSEMDPYSPYMAQNTSVILPSDDELVAETKRILQNANLMRITKKQVREQLSSTFNIDLTPRKDYINGVIEMILQGQM</sequence>
<dbReference type="InterPro" id="IPR036037">
    <property type="entry name" value="MYSc_Myo17"/>
</dbReference>
<comment type="caution">
    <text evidence="20">The sequence shown here is derived from an EMBL/GenBank/DDBJ whole genome shotgun (WGS) entry which is preliminary data.</text>
</comment>
<feature type="binding site" evidence="15">
    <location>
        <begin position="113"/>
        <end position="120"/>
    </location>
    <ligand>
        <name>ATP</name>
        <dbReference type="ChEBI" id="CHEBI:30616"/>
    </ligand>
</feature>
<dbReference type="Pfam" id="PF00063">
    <property type="entry name" value="Myosin_head"/>
    <property type="match status" value="1"/>
</dbReference>
<dbReference type="InterPro" id="IPR001199">
    <property type="entry name" value="Cyt_B5-like_heme/steroid-bd"/>
</dbReference>
<keyword evidence="10 15" id="KW-0518">Myosin</keyword>
<dbReference type="Proteomes" id="UP001479436">
    <property type="component" value="Unassembled WGS sequence"/>
</dbReference>
<dbReference type="SUPFAM" id="SSF53448">
    <property type="entry name" value="Nucleotide-diphospho-sugar transferases"/>
    <property type="match status" value="1"/>
</dbReference>
<accession>A0ABR2WB76</accession>
<evidence type="ECO:0000256" key="16">
    <source>
        <dbReference type="SAM" id="MobiDB-lite"/>
    </source>
</evidence>
<keyword evidence="14 15" id="KW-0009">Actin-binding</keyword>
<dbReference type="InterPro" id="IPR001609">
    <property type="entry name" value="Myosin_head_motor_dom-like"/>
</dbReference>
<keyword evidence="9 17" id="KW-1133">Transmembrane helix</keyword>
<keyword evidence="3" id="KW-1003">Cell membrane</keyword>
<evidence type="ECO:0000313" key="21">
    <source>
        <dbReference type="Proteomes" id="UP001479436"/>
    </source>
</evidence>
<reference evidence="20 21" key="1">
    <citation type="submission" date="2023-04" db="EMBL/GenBank/DDBJ databases">
        <title>Genome of Basidiobolus ranarum AG-B5.</title>
        <authorList>
            <person name="Stajich J.E."/>
            <person name="Carter-House D."/>
            <person name="Gryganskyi A."/>
        </authorList>
    </citation>
    <scope>NUCLEOTIDE SEQUENCE [LARGE SCALE GENOMIC DNA]</scope>
    <source>
        <strain evidence="20 21">AG-B5</strain>
    </source>
</reference>
<evidence type="ECO:0000256" key="15">
    <source>
        <dbReference type="PROSITE-ProRule" id="PRU00782"/>
    </source>
</evidence>
<keyword evidence="6 17" id="KW-0812">Transmembrane</keyword>
<organism evidence="20 21">
    <name type="scientific">Basidiobolus ranarum</name>
    <dbReference type="NCBI Taxonomy" id="34480"/>
    <lineage>
        <taxon>Eukaryota</taxon>
        <taxon>Fungi</taxon>
        <taxon>Fungi incertae sedis</taxon>
        <taxon>Zoopagomycota</taxon>
        <taxon>Entomophthoromycotina</taxon>
        <taxon>Basidiobolomycetes</taxon>
        <taxon>Basidiobolales</taxon>
        <taxon>Basidiobolaceae</taxon>
        <taxon>Basidiobolus</taxon>
    </lineage>
</organism>
<dbReference type="Gene3D" id="1.20.120.720">
    <property type="entry name" value="Myosin VI head, motor domain, U50 subdomain"/>
    <property type="match status" value="1"/>
</dbReference>
<keyword evidence="5" id="KW-0808">Transferase</keyword>
<evidence type="ECO:0000256" key="17">
    <source>
        <dbReference type="SAM" id="Phobius"/>
    </source>
</evidence>
<dbReference type="CDD" id="cd14879">
    <property type="entry name" value="MYSc_Myo17"/>
    <property type="match status" value="1"/>
</dbReference>
<dbReference type="Gene3D" id="1.10.10.60">
    <property type="entry name" value="Homeodomain-like"/>
    <property type="match status" value="1"/>
</dbReference>
<evidence type="ECO:0000256" key="1">
    <source>
        <dbReference type="ARBA" id="ARBA00004651"/>
    </source>
</evidence>
<evidence type="ECO:0000256" key="10">
    <source>
        <dbReference type="ARBA" id="ARBA00023123"/>
    </source>
</evidence>